<proteinExistence type="predicted"/>
<sequence length="259" mass="30068">MGNKNYMLTMKANGTNKFLITKFILDNDLHKWIVGKECGRNGYKHYQVRLRCPHEWEELRNFFGGEAHIEECSDTWDYEAKGGKYLSSEDWGLRRKQRFMPLRQVQNEALVCLESTNDREVMVWYDQEGNKGKSWLSNHLWETGQAYVVDSDKAETIKKDIASEYIEHGWRPIVIIDLPRTAKWTPDLYYAIERIKDGLLKDPRYNSKTVNIHGVKVMVMCNTPPKLDKLSADRWKMFGGDVSPQAPLHDGTSGASRFS</sequence>
<name>A0A7G7XYJ1_9VIRU</name>
<dbReference type="Gene3D" id="3.40.1310.20">
    <property type="match status" value="1"/>
</dbReference>
<accession>A0A7G7XYJ1</accession>
<protein>
    <submittedName>
        <fullName evidence="1">Replication associated protein</fullName>
    </submittedName>
</protein>
<reference evidence="1" key="1">
    <citation type="journal article" date="2020" name="Philos. Trans. R. Soc. Lond., B, Biol.">
        <title>Demography, life-history trade-offs, and the gastrointestinal virome of wild chimpanzees.</title>
        <authorList>
            <person name="Negrey J.D."/>
            <person name="Emery Thompson M."/>
            <person name="Langergraber K.E."/>
            <person name="Machanda Z.P."/>
            <person name="Mitani J.C."/>
            <person name="Muller M.N."/>
            <person name="Otali E."/>
            <person name="Owens L.A."/>
            <person name="Wrangham R.W."/>
            <person name="Goldberg T.L."/>
        </authorList>
    </citation>
    <scope>NUCLEOTIDE SEQUENCE</scope>
    <source>
        <strain evidence="1">N-CP-16-Q3</strain>
    </source>
</reference>
<organism evidence="1">
    <name type="scientific">Eastern chimpanzee porprismacovirus 6</name>
    <dbReference type="NCBI Taxonomy" id="2762499"/>
    <lineage>
        <taxon>Viruses</taxon>
        <taxon>Monodnaviria</taxon>
        <taxon>Shotokuvirae</taxon>
        <taxon>Cressdnaviricota</taxon>
        <taxon>Arfiviricetes</taxon>
        <taxon>Cremevirales</taxon>
        <taxon>Smacoviridae</taxon>
        <taxon>Porprismacovirus</taxon>
    </lineage>
</organism>
<evidence type="ECO:0000313" key="1">
    <source>
        <dbReference type="EMBL" id="QNH86219.1"/>
    </source>
</evidence>
<dbReference type="EMBL" id="MT076210">
    <property type="protein sequence ID" value="QNH86219.1"/>
    <property type="molecule type" value="Genomic_DNA"/>
</dbReference>